<evidence type="ECO:0008006" key="5">
    <source>
        <dbReference type="Google" id="ProtNLM"/>
    </source>
</evidence>
<evidence type="ECO:0000256" key="2">
    <source>
        <dbReference type="SAM" id="Phobius"/>
    </source>
</evidence>
<keyword evidence="2" id="KW-1133">Transmembrane helix</keyword>
<protein>
    <recommendedName>
        <fullName evidence="5">Chromosome segregation ATPase</fullName>
    </recommendedName>
</protein>
<keyword evidence="4" id="KW-1185">Reference proteome</keyword>
<accession>A0ABR9V341</accession>
<evidence type="ECO:0000313" key="3">
    <source>
        <dbReference type="EMBL" id="MBE9222293.1"/>
    </source>
</evidence>
<feature type="transmembrane region" description="Helical" evidence="2">
    <location>
        <begin position="25"/>
        <end position="48"/>
    </location>
</feature>
<keyword evidence="1" id="KW-0175">Coiled coil</keyword>
<gene>
    <name evidence="3" type="ORF">IQ215_06245</name>
</gene>
<evidence type="ECO:0000313" key="4">
    <source>
        <dbReference type="Proteomes" id="UP000654604"/>
    </source>
</evidence>
<feature type="coiled-coil region" evidence="1">
    <location>
        <begin position="181"/>
        <end position="231"/>
    </location>
</feature>
<reference evidence="3 4" key="1">
    <citation type="submission" date="2020-10" db="EMBL/GenBank/DDBJ databases">
        <authorList>
            <person name="Castelo-Branco R."/>
            <person name="Eusebio N."/>
            <person name="Adriana R."/>
            <person name="Vieira A."/>
            <person name="Brugerolle De Fraissinette N."/>
            <person name="Rezende De Castro R."/>
            <person name="Schneider M.P."/>
            <person name="Vasconcelos V."/>
            <person name="Leao P.N."/>
        </authorList>
    </citation>
    <scope>NUCLEOTIDE SEQUENCE [LARGE SCALE GENOMIC DNA]</scope>
    <source>
        <strain evidence="3 4">LEGE 03274</strain>
    </source>
</reference>
<organism evidence="3 4">
    <name type="scientific">Cyanobacterium stanieri LEGE 03274</name>
    <dbReference type="NCBI Taxonomy" id="1828756"/>
    <lineage>
        <taxon>Bacteria</taxon>
        <taxon>Bacillati</taxon>
        <taxon>Cyanobacteriota</taxon>
        <taxon>Cyanophyceae</taxon>
        <taxon>Oscillatoriophycideae</taxon>
        <taxon>Chroococcales</taxon>
        <taxon>Geminocystaceae</taxon>
        <taxon>Cyanobacterium</taxon>
    </lineage>
</organism>
<sequence length="446" mass="51620">MDNLSDKNITFESDNDNQKYKSKNFSVGIISLIIGILFTISGALAYYFTRPCVLGECTLIPQSQENVEDYLSIINPEMDSTDLTELQLNLIAINLQLNNIPSWSDYHEQAQNLITENQITIDDLDKILEALTLVENAQSMSNQLPLSTDEWQRIESFWLEAIALIQSVENQFLQPWIDNKIAEYNNILSSLENSIEQEKKANQLLSEAQQLAQENDQLKNETSSLTQLKNIENNWLEAIDKIREIPPLTSAQTDKENLLEKYNQNLSQIRATIRQEEIAENLYGQIQNKIIQAENAEKNNQWTNAVNHWQEVNNLITQFPDGTFKQQPLERIRQTVNQKLPQAQEELKQAINRQNAREELARICQGSSKICDYQVENNLIKVTLTTDYLMNIARITQQSANTNNSETEILINHINQVEQNYRYLSFKYKMPLEVYNPQQKLIVKYN</sequence>
<dbReference type="RefSeq" id="WP_193800452.1">
    <property type="nucleotide sequence ID" value="NZ_JADEWC010000010.1"/>
</dbReference>
<dbReference type="EMBL" id="JADEWC010000010">
    <property type="protein sequence ID" value="MBE9222293.1"/>
    <property type="molecule type" value="Genomic_DNA"/>
</dbReference>
<keyword evidence="2" id="KW-0812">Transmembrane</keyword>
<name>A0ABR9V341_9CHRO</name>
<feature type="coiled-coil region" evidence="1">
    <location>
        <begin position="259"/>
        <end position="299"/>
    </location>
</feature>
<proteinExistence type="predicted"/>
<dbReference type="Proteomes" id="UP000654604">
    <property type="component" value="Unassembled WGS sequence"/>
</dbReference>
<comment type="caution">
    <text evidence="3">The sequence shown here is derived from an EMBL/GenBank/DDBJ whole genome shotgun (WGS) entry which is preliminary data.</text>
</comment>
<keyword evidence="2" id="KW-0472">Membrane</keyword>
<evidence type="ECO:0000256" key="1">
    <source>
        <dbReference type="SAM" id="Coils"/>
    </source>
</evidence>